<gene>
    <name evidence="2" type="ORF">GE061_011833</name>
</gene>
<dbReference type="PANTHER" id="PTHR46421:SF1">
    <property type="entry name" value="PROGRAMMED CELL DEATH PROTEIN 2-LIKE"/>
    <property type="match status" value="1"/>
</dbReference>
<dbReference type="GO" id="GO:0005737">
    <property type="term" value="C:cytoplasm"/>
    <property type="evidence" value="ECO:0007669"/>
    <property type="project" value="InterPro"/>
</dbReference>
<feature type="domain" description="Programmed cell death protein 2 C-terminal" evidence="1">
    <location>
        <begin position="291"/>
        <end position="392"/>
    </location>
</feature>
<proteinExistence type="predicted"/>
<dbReference type="Proteomes" id="UP000466442">
    <property type="component" value="Unassembled WGS sequence"/>
</dbReference>
<comment type="caution">
    <text evidence="2">The sequence shown here is derived from an EMBL/GenBank/DDBJ whole genome shotgun (WGS) entry which is preliminary data.</text>
</comment>
<dbReference type="PANTHER" id="PTHR46421">
    <property type="entry name" value="PROGRAMMED CELL DEATH PROTEIN 2-LIKE"/>
    <property type="match status" value="1"/>
</dbReference>
<evidence type="ECO:0000313" key="2">
    <source>
        <dbReference type="EMBL" id="KAF6214102.1"/>
    </source>
</evidence>
<dbReference type="OrthoDB" id="366284at2759"/>
<dbReference type="InterPro" id="IPR052815">
    <property type="entry name" value="PDCD2-like_regulator"/>
</dbReference>
<sequence>MSRPGIGNKVLLGYEDEPISDIYKDQVDYITNKIGGHPDWPGDAPTAVTCKLCNLSLPQVLQIYAPLDNSPYHRTLYLFACINPHCWNQNGSWVCLRSQILADSNTEMKVSYNSYENEACRNDWGVAGGDNWGDEENGNVIDFGMTTEMSNVTKGISDMNVDEKNANSGSSGEGAIGSVAMATATIDGDEGEVVCIDTPTSPQINLIAMLEEAAPIPQVPITSLYFMPIFLSVGEEERMRAALSPTNEQHIRELMDQVQISGDDAMPGAASSSITPVGDEHYEKTLPAHGDKLFHQFVSRISANPGQILRYGGHPLPLHQMQDKPRSCRHCGGEALFELQVLPTLIRCLRLVGTNASVGGSHLEFGSVFLFSCSKSCWDSRESYREEQLVVQMEKM</sequence>
<dbReference type="InterPro" id="IPR007320">
    <property type="entry name" value="PDCD2_C"/>
</dbReference>
<name>A0A8S9XYE3_APOLU</name>
<organism evidence="2 3">
    <name type="scientific">Apolygus lucorum</name>
    <name type="common">Small green plant bug</name>
    <name type="synonym">Lygocoris lucorum</name>
    <dbReference type="NCBI Taxonomy" id="248454"/>
    <lineage>
        <taxon>Eukaryota</taxon>
        <taxon>Metazoa</taxon>
        <taxon>Ecdysozoa</taxon>
        <taxon>Arthropoda</taxon>
        <taxon>Hexapoda</taxon>
        <taxon>Insecta</taxon>
        <taxon>Pterygota</taxon>
        <taxon>Neoptera</taxon>
        <taxon>Paraneoptera</taxon>
        <taxon>Hemiptera</taxon>
        <taxon>Heteroptera</taxon>
        <taxon>Panheteroptera</taxon>
        <taxon>Cimicomorpha</taxon>
        <taxon>Miridae</taxon>
        <taxon>Mirini</taxon>
        <taxon>Apolygus</taxon>
    </lineage>
</organism>
<evidence type="ECO:0000313" key="3">
    <source>
        <dbReference type="Proteomes" id="UP000466442"/>
    </source>
</evidence>
<keyword evidence="3" id="KW-1185">Reference proteome</keyword>
<accession>A0A8S9XYE3</accession>
<evidence type="ECO:0000259" key="1">
    <source>
        <dbReference type="Pfam" id="PF04194"/>
    </source>
</evidence>
<protein>
    <recommendedName>
        <fullName evidence="1">Programmed cell death protein 2 C-terminal domain-containing protein</fullName>
    </recommendedName>
</protein>
<dbReference type="EMBL" id="WIXP02000003">
    <property type="protein sequence ID" value="KAF6214102.1"/>
    <property type="molecule type" value="Genomic_DNA"/>
</dbReference>
<dbReference type="Pfam" id="PF04194">
    <property type="entry name" value="PDCD2_C"/>
    <property type="match status" value="1"/>
</dbReference>
<dbReference type="GO" id="GO:0006915">
    <property type="term" value="P:apoptotic process"/>
    <property type="evidence" value="ECO:0007669"/>
    <property type="project" value="TreeGrafter"/>
</dbReference>
<reference evidence="2" key="1">
    <citation type="journal article" date="2021" name="Mol. Ecol. Resour.">
        <title>Apolygus lucorum genome provides insights into omnivorousness and mesophyll feeding.</title>
        <authorList>
            <person name="Liu Y."/>
            <person name="Liu H."/>
            <person name="Wang H."/>
            <person name="Huang T."/>
            <person name="Liu B."/>
            <person name="Yang B."/>
            <person name="Yin L."/>
            <person name="Li B."/>
            <person name="Zhang Y."/>
            <person name="Zhang S."/>
            <person name="Jiang F."/>
            <person name="Zhang X."/>
            <person name="Ren Y."/>
            <person name="Wang B."/>
            <person name="Wang S."/>
            <person name="Lu Y."/>
            <person name="Wu K."/>
            <person name="Fan W."/>
            <person name="Wang G."/>
        </authorList>
    </citation>
    <scope>NUCLEOTIDE SEQUENCE</scope>
    <source>
        <strain evidence="2">12Hb</strain>
    </source>
</reference>
<dbReference type="AlphaFoldDB" id="A0A8S9XYE3"/>